<accession>A0A381X7D9</accession>
<dbReference type="SUPFAM" id="SSF51182">
    <property type="entry name" value="RmlC-like cupins"/>
    <property type="match status" value="1"/>
</dbReference>
<dbReference type="EMBL" id="UINC01014120">
    <property type="protein sequence ID" value="SVA60462.1"/>
    <property type="molecule type" value="Genomic_DNA"/>
</dbReference>
<name>A0A381X7D9_9ZZZZ</name>
<protein>
    <recommendedName>
        <fullName evidence="2">Cupin 2 conserved barrel domain-containing protein</fullName>
    </recommendedName>
</protein>
<dbReference type="InterPro" id="IPR011051">
    <property type="entry name" value="RmlC_Cupin_sf"/>
</dbReference>
<sequence>MTKATPKPTVITMEETHRRPRWEFSKGMNTYMRICTEIEGSRNAIQGWCEHEPDFEPMIWDQANWDELFFCVKGSIKVHVEDRDGSTKDLVAHEHESMFLPAGFRYTLLPTGEVSVNLWTATPVPPIGIKPFKDLGFPNIVEIHNQLKEMAQ</sequence>
<gene>
    <name evidence="1" type="ORF">METZ01_LOCUS113316</name>
</gene>
<reference evidence="1" key="1">
    <citation type="submission" date="2018-05" db="EMBL/GenBank/DDBJ databases">
        <authorList>
            <person name="Lanie J.A."/>
            <person name="Ng W.-L."/>
            <person name="Kazmierczak K.M."/>
            <person name="Andrzejewski T.M."/>
            <person name="Davidsen T.M."/>
            <person name="Wayne K.J."/>
            <person name="Tettelin H."/>
            <person name="Glass J.I."/>
            <person name="Rusch D."/>
            <person name="Podicherti R."/>
            <person name="Tsui H.-C.T."/>
            <person name="Winkler M.E."/>
        </authorList>
    </citation>
    <scope>NUCLEOTIDE SEQUENCE</scope>
</reference>
<proteinExistence type="predicted"/>
<dbReference type="AlphaFoldDB" id="A0A381X7D9"/>
<dbReference type="Gene3D" id="2.60.120.10">
    <property type="entry name" value="Jelly Rolls"/>
    <property type="match status" value="1"/>
</dbReference>
<evidence type="ECO:0000313" key="1">
    <source>
        <dbReference type="EMBL" id="SVA60462.1"/>
    </source>
</evidence>
<evidence type="ECO:0008006" key="2">
    <source>
        <dbReference type="Google" id="ProtNLM"/>
    </source>
</evidence>
<dbReference type="InterPro" id="IPR014710">
    <property type="entry name" value="RmlC-like_jellyroll"/>
</dbReference>
<organism evidence="1">
    <name type="scientific">marine metagenome</name>
    <dbReference type="NCBI Taxonomy" id="408172"/>
    <lineage>
        <taxon>unclassified sequences</taxon>
        <taxon>metagenomes</taxon>
        <taxon>ecological metagenomes</taxon>
    </lineage>
</organism>